<sequence length="90" mass="10217">MKQLISATLSQEAAEIYNSWPKQKKSAKISDIICEGDSYLKRVLDLQEGINERNKLISRVIWELSDNPIHKSLCTDLNDILAGSLHQSFD</sequence>
<name>X1C4D0_9ZZZZ</name>
<evidence type="ECO:0000313" key="1">
    <source>
        <dbReference type="EMBL" id="GAH02212.1"/>
    </source>
</evidence>
<protein>
    <submittedName>
        <fullName evidence="1">Uncharacterized protein</fullName>
    </submittedName>
</protein>
<reference evidence="1" key="1">
    <citation type="journal article" date="2014" name="Front. Microbiol.">
        <title>High frequency of phylogenetically diverse reductive dehalogenase-homologous genes in deep subseafloor sedimentary metagenomes.</title>
        <authorList>
            <person name="Kawai M."/>
            <person name="Futagami T."/>
            <person name="Toyoda A."/>
            <person name="Takaki Y."/>
            <person name="Nishi S."/>
            <person name="Hori S."/>
            <person name="Arai W."/>
            <person name="Tsubouchi T."/>
            <person name="Morono Y."/>
            <person name="Uchiyama I."/>
            <person name="Ito T."/>
            <person name="Fujiyama A."/>
            <person name="Inagaki F."/>
            <person name="Takami H."/>
        </authorList>
    </citation>
    <scope>NUCLEOTIDE SEQUENCE</scope>
    <source>
        <strain evidence="1">Expedition CK06-06</strain>
    </source>
</reference>
<comment type="caution">
    <text evidence="1">The sequence shown here is derived from an EMBL/GenBank/DDBJ whole genome shotgun (WGS) entry which is preliminary data.</text>
</comment>
<gene>
    <name evidence="1" type="ORF">S01H4_47804</name>
</gene>
<organism evidence="1">
    <name type="scientific">marine sediment metagenome</name>
    <dbReference type="NCBI Taxonomy" id="412755"/>
    <lineage>
        <taxon>unclassified sequences</taxon>
        <taxon>metagenomes</taxon>
        <taxon>ecological metagenomes</taxon>
    </lineage>
</organism>
<dbReference type="AlphaFoldDB" id="X1C4D0"/>
<accession>X1C4D0</accession>
<dbReference type="EMBL" id="BART01026880">
    <property type="protein sequence ID" value="GAH02212.1"/>
    <property type="molecule type" value="Genomic_DNA"/>
</dbReference>
<proteinExistence type="predicted"/>